<reference evidence="1 2" key="1">
    <citation type="submission" date="2013-02" db="EMBL/GenBank/DDBJ databases">
        <title>Whole genome shotgun sequence of Gordonia malaquae NBRC 108250.</title>
        <authorList>
            <person name="Yoshida I."/>
            <person name="Hosoyama A."/>
            <person name="Tsuchikane K."/>
            <person name="Ando Y."/>
            <person name="Baba S."/>
            <person name="Ohji S."/>
            <person name="Hamada M."/>
            <person name="Tamura T."/>
            <person name="Yamazoe A."/>
            <person name="Yamazaki S."/>
            <person name="Fujita N."/>
        </authorList>
    </citation>
    <scope>NUCLEOTIDE SEQUENCE [LARGE SCALE GENOMIC DNA]</scope>
    <source>
        <strain evidence="1 2">NBRC 108250</strain>
    </source>
</reference>
<dbReference type="Proteomes" id="UP000035009">
    <property type="component" value="Unassembled WGS sequence"/>
</dbReference>
<comment type="caution">
    <text evidence="1">The sequence shown here is derived from an EMBL/GenBank/DDBJ whole genome shotgun (WGS) entry which is preliminary data.</text>
</comment>
<name>M3V008_GORML</name>
<gene>
    <name evidence="1" type="ORF">GM1_041_00330</name>
</gene>
<dbReference type="EMBL" id="BAOP01000041">
    <property type="protein sequence ID" value="GAC81662.1"/>
    <property type="molecule type" value="Genomic_DNA"/>
</dbReference>
<dbReference type="STRING" id="410332.SAMN04488550_4186"/>
<organism evidence="1 2">
    <name type="scientific">Gordonia malaquae NBRC 108250</name>
    <dbReference type="NCBI Taxonomy" id="1223542"/>
    <lineage>
        <taxon>Bacteria</taxon>
        <taxon>Bacillati</taxon>
        <taxon>Actinomycetota</taxon>
        <taxon>Actinomycetes</taxon>
        <taxon>Mycobacteriales</taxon>
        <taxon>Gordoniaceae</taxon>
        <taxon>Gordonia</taxon>
    </lineage>
</organism>
<accession>M3V008</accession>
<protein>
    <submittedName>
        <fullName evidence="1">Uncharacterized protein</fullName>
    </submittedName>
</protein>
<dbReference type="AlphaFoldDB" id="M3V008"/>
<dbReference type="RefSeq" id="WP_008381606.1">
    <property type="nucleotide sequence ID" value="NZ_BAOP01000041.1"/>
</dbReference>
<dbReference type="OrthoDB" id="9991742at2"/>
<sequence length="102" mass="11463">MSDFDRIPALLAEIGADCPSAPKRRLWAELRFHPIRRPDVLIYCADIDEFQEQYSRTLDVSHINGESGKWASITVTAGPAEDPIALLERALDFVRTETPVPL</sequence>
<evidence type="ECO:0000313" key="1">
    <source>
        <dbReference type="EMBL" id="GAC81662.1"/>
    </source>
</evidence>
<proteinExistence type="predicted"/>
<keyword evidence="2" id="KW-1185">Reference proteome</keyword>
<evidence type="ECO:0000313" key="2">
    <source>
        <dbReference type="Proteomes" id="UP000035009"/>
    </source>
</evidence>